<organism evidence="2 3">
    <name type="scientific">Prunus yedoensis var. nudiflora</name>
    <dbReference type="NCBI Taxonomy" id="2094558"/>
    <lineage>
        <taxon>Eukaryota</taxon>
        <taxon>Viridiplantae</taxon>
        <taxon>Streptophyta</taxon>
        <taxon>Embryophyta</taxon>
        <taxon>Tracheophyta</taxon>
        <taxon>Spermatophyta</taxon>
        <taxon>Magnoliopsida</taxon>
        <taxon>eudicotyledons</taxon>
        <taxon>Gunneridae</taxon>
        <taxon>Pentapetalae</taxon>
        <taxon>rosids</taxon>
        <taxon>fabids</taxon>
        <taxon>Rosales</taxon>
        <taxon>Rosaceae</taxon>
        <taxon>Amygdaloideae</taxon>
        <taxon>Amygdaleae</taxon>
        <taxon>Prunus</taxon>
    </lineage>
</organism>
<dbReference type="OrthoDB" id="1717591at2759"/>
<name>A0A314YEM7_PRUYE</name>
<reference evidence="2 3" key="1">
    <citation type="submission" date="2018-02" db="EMBL/GenBank/DDBJ databases">
        <title>Draft genome of wild Prunus yedoensis var. nudiflora.</title>
        <authorList>
            <person name="Baek S."/>
            <person name="Kim J.-H."/>
            <person name="Choi K."/>
            <person name="Kim G.-B."/>
            <person name="Cho A."/>
            <person name="Jang H."/>
            <person name="Shin C.-H."/>
            <person name="Yu H.-J."/>
            <person name="Mun J.-H."/>
        </authorList>
    </citation>
    <scope>NUCLEOTIDE SEQUENCE [LARGE SCALE GENOMIC DNA]</scope>
    <source>
        <strain evidence="3">cv. Jeju island</strain>
        <tissue evidence="2">Leaf</tissue>
    </source>
</reference>
<sequence length="110" mass="12105">MQAQRLIVHLLIMDKHLMALGSQSQNFHREEITDTSTNNSRASTAKESTEKPSVRSPDNQSQKKVPVGNHWDSHQTLFDMPTVSTDSQKSAGQTMSPPSYVNASPKGANV</sequence>
<dbReference type="STRING" id="2094558.A0A314YEM7"/>
<protein>
    <submittedName>
        <fullName evidence="2">Uncharacterized protein</fullName>
    </submittedName>
</protein>
<accession>A0A314YEM7</accession>
<evidence type="ECO:0000313" key="2">
    <source>
        <dbReference type="EMBL" id="PQQ02604.1"/>
    </source>
</evidence>
<keyword evidence="3" id="KW-1185">Reference proteome</keyword>
<evidence type="ECO:0000256" key="1">
    <source>
        <dbReference type="SAM" id="MobiDB-lite"/>
    </source>
</evidence>
<dbReference type="EMBL" id="PJQY01001450">
    <property type="protein sequence ID" value="PQQ02604.1"/>
    <property type="molecule type" value="Genomic_DNA"/>
</dbReference>
<gene>
    <name evidence="2" type="ORF">Pyn_16165</name>
</gene>
<proteinExistence type="predicted"/>
<comment type="caution">
    <text evidence="2">The sequence shown here is derived from an EMBL/GenBank/DDBJ whole genome shotgun (WGS) entry which is preliminary data.</text>
</comment>
<feature type="compositionally biased region" description="Polar residues" evidence="1">
    <location>
        <begin position="82"/>
        <end position="102"/>
    </location>
</feature>
<dbReference type="Proteomes" id="UP000250321">
    <property type="component" value="Unassembled WGS sequence"/>
</dbReference>
<feature type="region of interest" description="Disordered" evidence="1">
    <location>
        <begin position="28"/>
        <end position="110"/>
    </location>
</feature>
<dbReference type="AlphaFoldDB" id="A0A314YEM7"/>
<feature type="compositionally biased region" description="Polar residues" evidence="1">
    <location>
        <begin position="34"/>
        <end position="46"/>
    </location>
</feature>
<evidence type="ECO:0000313" key="3">
    <source>
        <dbReference type="Proteomes" id="UP000250321"/>
    </source>
</evidence>